<dbReference type="Gene3D" id="3.40.50.720">
    <property type="entry name" value="NAD(P)-binding Rossmann-like Domain"/>
    <property type="match status" value="1"/>
</dbReference>
<evidence type="ECO:0000256" key="2">
    <source>
        <dbReference type="ARBA" id="ARBA00023002"/>
    </source>
</evidence>
<dbReference type="RefSeq" id="WP_377392851.1">
    <property type="nucleotide sequence ID" value="NZ_JBHSAN010000034.1"/>
</dbReference>
<dbReference type="Proteomes" id="UP001597478">
    <property type="component" value="Unassembled WGS sequence"/>
</dbReference>
<evidence type="ECO:0000313" key="3">
    <source>
        <dbReference type="EMBL" id="MFD2802264.1"/>
    </source>
</evidence>
<dbReference type="PROSITE" id="PS00061">
    <property type="entry name" value="ADH_SHORT"/>
    <property type="match status" value="1"/>
</dbReference>
<keyword evidence="4" id="KW-1185">Reference proteome</keyword>
<reference evidence="4" key="1">
    <citation type="journal article" date="2019" name="Int. J. Syst. Evol. Microbiol.">
        <title>The Global Catalogue of Microorganisms (GCM) 10K type strain sequencing project: providing services to taxonomists for standard genome sequencing and annotation.</title>
        <authorList>
            <consortium name="The Broad Institute Genomics Platform"/>
            <consortium name="The Broad Institute Genome Sequencing Center for Infectious Disease"/>
            <person name="Wu L."/>
            <person name="Ma J."/>
        </authorList>
    </citation>
    <scope>NUCLEOTIDE SEQUENCE [LARGE SCALE GENOMIC DNA]</scope>
    <source>
        <strain evidence="4">IBRC-M 10906</strain>
    </source>
</reference>
<protein>
    <submittedName>
        <fullName evidence="3">SDR family NAD(P)-dependent oxidoreductase</fullName>
        <ecNumber evidence="3">1.1.1.-</ecNumber>
    </submittedName>
</protein>
<dbReference type="GO" id="GO:0016491">
    <property type="term" value="F:oxidoreductase activity"/>
    <property type="evidence" value="ECO:0007669"/>
    <property type="project" value="UniProtKB-KW"/>
</dbReference>
<proteinExistence type="inferred from homology"/>
<dbReference type="PANTHER" id="PTHR24321">
    <property type="entry name" value="DEHYDROGENASES, SHORT CHAIN"/>
    <property type="match status" value="1"/>
</dbReference>
<gene>
    <name evidence="3" type="ORF">ACFS2C_23015</name>
</gene>
<name>A0ABW5WFL1_9PSEU</name>
<dbReference type="PANTHER" id="PTHR24321:SF8">
    <property type="entry name" value="ESTRADIOL 17-BETA-DEHYDROGENASE 8-RELATED"/>
    <property type="match status" value="1"/>
</dbReference>
<evidence type="ECO:0000256" key="1">
    <source>
        <dbReference type="ARBA" id="ARBA00006484"/>
    </source>
</evidence>
<dbReference type="InterPro" id="IPR020904">
    <property type="entry name" value="Sc_DH/Rdtase_CS"/>
</dbReference>
<dbReference type="CDD" id="cd05233">
    <property type="entry name" value="SDR_c"/>
    <property type="match status" value="1"/>
</dbReference>
<dbReference type="Pfam" id="PF13561">
    <property type="entry name" value="adh_short_C2"/>
    <property type="match status" value="1"/>
</dbReference>
<dbReference type="PRINTS" id="PR00080">
    <property type="entry name" value="SDRFAMILY"/>
</dbReference>
<dbReference type="InterPro" id="IPR036291">
    <property type="entry name" value="NAD(P)-bd_dom_sf"/>
</dbReference>
<dbReference type="InterPro" id="IPR002347">
    <property type="entry name" value="SDR_fam"/>
</dbReference>
<sequence>MTVAFVTGATQGIGRATAERVAADGVHVVCADIQETATTVKAIEAAGGTAEAVSLDVRSASAWEEAVSGVLERHGRIDFLANVAGVVNMVSEDTVVGLTEEGWDYVIDTDLKGPWLGMRAVIPGMIDSGGGRIVNISSLAALRGLPNLAAYSAAKGGVAALTRQAAYEYGPHNILVNAIAPGTIDTPILGDITPEMKEANAAAHIIKRLGRPEEIASMVAYLFREGSFLTGLTYPVDGGWSAKGNY</sequence>
<dbReference type="EC" id="1.1.1.-" evidence="3"/>
<dbReference type="SUPFAM" id="SSF51735">
    <property type="entry name" value="NAD(P)-binding Rossmann-fold domains"/>
    <property type="match status" value="1"/>
</dbReference>
<comment type="similarity">
    <text evidence="1">Belongs to the short-chain dehydrogenases/reductases (SDR) family.</text>
</comment>
<evidence type="ECO:0000313" key="4">
    <source>
        <dbReference type="Proteomes" id="UP001597478"/>
    </source>
</evidence>
<accession>A0ABW5WFL1</accession>
<keyword evidence="2 3" id="KW-0560">Oxidoreductase</keyword>
<organism evidence="3 4">
    <name type="scientific">Prauserella oleivorans</name>
    <dbReference type="NCBI Taxonomy" id="1478153"/>
    <lineage>
        <taxon>Bacteria</taxon>
        <taxon>Bacillati</taxon>
        <taxon>Actinomycetota</taxon>
        <taxon>Actinomycetes</taxon>
        <taxon>Pseudonocardiales</taxon>
        <taxon>Pseudonocardiaceae</taxon>
        <taxon>Prauserella</taxon>
    </lineage>
</organism>
<dbReference type="PRINTS" id="PR00081">
    <property type="entry name" value="GDHRDH"/>
</dbReference>
<dbReference type="EMBL" id="JBHUOF010000043">
    <property type="protein sequence ID" value="MFD2802264.1"/>
    <property type="molecule type" value="Genomic_DNA"/>
</dbReference>
<comment type="caution">
    <text evidence="3">The sequence shown here is derived from an EMBL/GenBank/DDBJ whole genome shotgun (WGS) entry which is preliminary data.</text>
</comment>